<protein>
    <recommendedName>
        <fullName evidence="4 24">Diacylglycerol kinase</fullName>
        <ecNumber evidence="3 24">2.7.1.107</ecNumber>
    </recommendedName>
</protein>
<evidence type="ECO:0000256" key="18">
    <source>
        <dbReference type="ARBA" id="ARBA00023209"/>
    </source>
</evidence>
<proteinExistence type="inferred from homology"/>
<keyword evidence="14 23" id="KW-0460">Magnesium</keyword>
<dbReference type="PANTHER" id="PTHR34299">
    <property type="entry name" value="DIACYLGLYCEROL KINASE"/>
    <property type="match status" value="1"/>
</dbReference>
<feature type="binding site" evidence="21">
    <location>
        <position position="113"/>
    </location>
    <ligand>
        <name>substrate</name>
    </ligand>
</feature>
<keyword evidence="11 22" id="KW-0547">Nucleotide-binding</keyword>
<feature type="binding site" evidence="22">
    <location>
        <position position="43"/>
    </location>
    <ligand>
        <name>ATP</name>
        <dbReference type="ChEBI" id="CHEBI:30616"/>
    </ligand>
</feature>
<dbReference type="Proteomes" id="UP000219285">
    <property type="component" value="Chromosome"/>
</dbReference>
<evidence type="ECO:0000256" key="22">
    <source>
        <dbReference type="PIRSR" id="PIRSR600829-3"/>
    </source>
</evidence>
<keyword evidence="26" id="KW-1185">Reference proteome</keyword>
<evidence type="ECO:0000256" key="23">
    <source>
        <dbReference type="PIRSR" id="PIRSR600829-4"/>
    </source>
</evidence>
<dbReference type="RefSeq" id="WP_075607226.1">
    <property type="nucleotide sequence ID" value="NZ_CP052766.1"/>
</dbReference>
<dbReference type="OrthoDB" id="9796011at2"/>
<feature type="binding site" evidence="21">
    <location>
        <position position="24"/>
    </location>
    <ligand>
        <name>substrate</name>
    </ligand>
</feature>
<keyword evidence="13 22" id="KW-0067">ATP-binding</keyword>
<evidence type="ECO:0000256" key="19">
    <source>
        <dbReference type="ARBA" id="ARBA00023264"/>
    </source>
</evidence>
<evidence type="ECO:0000256" key="17">
    <source>
        <dbReference type="ARBA" id="ARBA00023136"/>
    </source>
</evidence>
<evidence type="ECO:0000256" key="7">
    <source>
        <dbReference type="ARBA" id="ARBA00022519"/>
    </source>
</evidence>
<keyword evidence="6" id="KW-0444">Lipid biosynthesis</keyword>
<evidence type="ECO:0000256" key="3">
    <source>
        <dbReference type="ARBA" id="ARBA00012133"/>
    </source>
</evidence>
<keyword evidence="19 24" id="KW-1208">Phospholipid metabolism</keyword>
<evidence type="ECO:0000256" key="5">
    <source>
        <dbReference type="ARBA" id="ARBA00022475"/>
    </source>
</evidence>
<comment type="catalytic activity">
    <reaction evidence="24">
        <text>a 1,2-diacyl-sn-glycerol + ATP = a 1,2-diacyl-sn-glycero-3-phosphate + ADP + H(+)</text>
        <dbReference type="Rhea" id="RHEA:10272"/>
        <dbReference type="ChEBI" id="CHEBI:15378"/>
        <dbReference type="ChEBI" id="CHEBI:17815"/>
        <dbReference type="ChEBI" id="CHEBI:30616"/>
        <dbReference type="ChEBI" id="CHEBI:58608"/>
        <dbReference type="ChEBI" id="CHEBI:456216"/>
        <dbReference type="EC" id="2.7.1.107"/>
    </reaction>
</comment>
<feature type="transmembrane region" description="Helical" evidence="24">
    <location>
        <begin position="50"/>
        <end position="66"/>
    </location>
</feature>
<keyword evidence="16 24" id="KW-0443">Lipid metabolism</keyword>
<feature type="binding site" evidence="21">
    <location>
        <position position="84"/>
    </location>
    <ligand>
        <name>substrate</name>
    </ligand>
</feature>
<reference evidence="26" key="1">
    <citation type="submission" date="2014-12" db="EMBL/GenBank/DDBJ databases">
        <title>Complete genome sequence of a multi-drug resistant Klebsiella pneumoniae.</title>
        <authorList>
            <person name="Hua X."/>
            <person name="Chen Q."/>
            <person name="Li X."/>
            <person name="Feng Y."/>
            <person name="Ruan Z."/>
            <person name="Yu Y."/>
        </authorList>
    </citation>
    <scope>NUCLEOTIDE SEQUENCE [LARGE SCALE GENOMIC DNA]</scope>
    <source>
        <strain evidence="26">5.12</strain>
    </source>
</reference>
<comment type="subcellular location">
    <subcellularLocation>
        <location evidence="1 24">Cell inner membrane</location>
        <topology evidence="1 24">Multi-pass membrane protein</topology>
    </subcellularLocation>
</comment>
<evidence type="ECO:0000256" key="12">
    <source>
        <dbReference type="ARBA" id="ARBA00022777"/>
    </source>
</evidence>
<dbReference type="InterPro" id="IPR033718">
    <property type="entry name" value="DAGK_prok"/>
</dbReference>
<keyword evidence="18" id="KW-0594">Phospholipid biosynthesis</keyword>
<feature type="transmembrane region" description="Helical" evidence="24">
    <location>
        <begin position="72"/>
        <end position="90"/>
    </location>
</feature>
<evidence type="ECO:0000256" key="20">
    <source>
        <dbReference type="PIRSR" id="PIRSR600829-1"/>
    </source>
</evidence>
<evidence type="ECO:0000256" key="9">
    <source>
        <dbReference type="ARBA" id="ARBA00022692"/>
    </source>
</evidence>
<organism evidence="25 26">
    <name type="scientific">Alteromonas pelagimontana</name>
    <dbReference type="NCBI Taxonomy" id="1858656"/>
    <lineage>
        <taxon>Bacteria</taxon>
        <taxon>Pseudomonadati</taxon>
        <taxon>Pseudomonadota</taxon>
        <taxon>Gammaproteobacteria</taxon>
        <taxon>Alteromonadales</taxon>
        <taxon>Alteromonadaceae</taxon>
        <taxon>Alteromonas/Salinimonas group</taxon>
        <taxon>Alteromonas</taxon>
    </lineage>
</organism>
<dbReference type="GO" id="GO:0006654">
    <property type="term" value="P:phosphatidic acid biosynthetic process"/>
    <property type="evidence" value="ECO:0007669"/>
    <property type="project" value="InterPro"/>
</dbReference>
<keyword evidence="8 24" id="KW-0808">Transferase</keyword>
<keyword evidence="15 24" id="KW-1133">Transmembrane helix</keyword>
<keyword evidence="12 24" id="KW-0418">Kinase</keyword>
<dbReference type="GO" id="GO:0005524">
    <property type="term" value="F:ATP binding"/>
    <property type="evidence" value="ECO:0007669"/>
    <property type="project" value="UniProtKB-KW"/>
</dbReference>
<evidence type="ECO:0000256" key="1">
    <source>
        <dbReference type="ARBA" id="ARBA00004429"/>
    </source>
</evidence>
<sequence length="154" mass="17170">MQKMTKKTSALTFDPTCKPKGMKRLVLAWQNSLKALLWVVRNEAAFRQELVVLFASLIVLSVWRIPLLEKALLLSSVLFVLFAEIINTALEVTIDRIGREVHPLSGLAKDLGSAGVLLAMVVASVLWLTIIVSTTGSEEFQEYNLLKETSDRDK</sequence>
<evidence type="ECO:0000256" key="14">
    <source>
        <dbReference type="ARBA" id="ARBA00022842"/>
    </source>
</evidence>
<dbReference type="GO" id="GO:0004143">
    <property type="term" value="F:ATP-dependent diacylglycerol kinase activity"/>
    <property type="evidence" value="ECO:0007669"/>
    <property type="project" value="UniProtKB-EC"/>
</dbReference>
<evidence type="ECO:0000313" key="26">
    <source>
        <dbReference type="Proteomes" id="UP000219285"/>
    </source>
</evidence>
<dbReference type="AlphaFoldDB" id="A0A6M4MEF0"/>
<feature type="active site" description="Proton acceptor" evidence="20">
    <location>
        <position position="84"/>
    </location>
</feature>
<feature type="transmembrane region" description="Helical" evidence="24">
    <location>
        <begin position="111"/>
        <end position="132"/>
    </location>
</feature>
<dbReference type="GO" id="GO:0046872">
    <property type="term" value="F:metal ion binding"/>
    <property type="evidence" value="ECO:0007669"/>
    <property type="project" value="UniProtKB-KW"/>
</dbReference>
<feature type="binding site" evidence="23">
    <location>
        <position position="91"/>
    </location>
    <ligand>
        <name>a divalent metal cation</name>
        <dbReference type="ChEBI" id="CHEBI:60240"/>
    </ligand>
</feature>
<evidence type="ECO:0000256" key="8">
    <source>
        <dbReference type="ARBA" id="ARBA00022679"/>
    </source>
</evidence>
<accession>A0A6M4MEF0</accession>
<evidence type="ECO:0000256" key="6">
    <source>
        <dbReference type="ARBA" id="ARBA00022516"/>
    </source>
</evidence>
<dbReference type="EMBL" id="CP052766">
    <property type="protein sequence ID" value="QJR81482.1"/>
    <property type="molecule type" value="Genomic_DNA"/>
</dbReference>
<dbReference type="InterPro" id="IPR036945">
    <property type="entry name" value="DAGK_sf"/>
</dbReference>
<evidence type="ECO:0000256" key="4">
    <source>
        <dbReference type="ARBA" id="ARBA00017575"/>
    </source>
</evidence>
<keyword evidence="9 24" id="KW-0812">Transmembrane</keyword>
<dbReference type="Pfam" id="PF01219">
    <property type="entry name" value="DAGK_prokar"/>
    <property type="match status" value="1"/>
</dbReference>
<evidence type="ECO:0000313" key="25">
    <source>
        <dbReference type="EMBL" id="QJR81482.1"/>
    </source>
</evidence>
<feature type="binding site" evidence="21">
    <location>
        <begin position="45"/>
        <end position="49"/>
    </location>
    <ligand>
        <name>substrate</name>
    </ligand>
</feature>
<comment type="cofactor">
    <cofactor evidence="23">
        <name>Mg(2+)</name>
        <dbReference type="ChEBI" id="CHEBI:18420"/>
    </cofactor>
    <text evidence="23">Mn(2+), Zn(2+), Cd(2+) and Co(2+) support activity to lesser extents.</text>
</comment>
<dbReference type="PANTHER" id="PTHR34299:SF1">
    <property type="entry name" value="DIACYLGLYCEROL KINASE"/>
    <property type="match status" value="1"/>
</dbReference>
<feature type="binding site" evidence="22">
    <location>
        <begin position="100"/>
        <end position="102"/>
    </location>
    <ligand>
        <name>ATP</name>
        <dbReference type="ChEBI" id="CHEBI:30616"/>
    </ligand>
</feature>
<evidence type="ECO:0000256" key="2">
    <source>
        <dbReference type="ARBA" id="ARBA00005967"/>
    </source>
</evidence>
<keyword evidence="5" id="KW-1003">Cell membrane</keyword>
<dbReference type="EC" id="2.7.1.107" evidence="3 24"/>
<comment type="function">
    <text evidence="24">Catalyzes the ATP-dependent phosphorylation of sn-l,2-diacylglycerol (DAG) to phosphatidic acid. Involved in the recycling of diacylglycerol produced as a by-product during membrane-derived oligosaccharide (MDO) biosynthesis.</text>
</comment>
<feature type="binding site" evidence="22">
    <location>
        <begin position="109"/>
        <end position="110"/>
    </location>
    <ligand>
        <name>ATP</name>
        <dbReference type="ChEBI" id="CHEBI:30616"/>
    </ligand>
</feature>
<dbReference type="CDD" id="cd14264">
    <property type="entry name" value="DAGK_IM"/>
    <property type="match status" value="1"/>
</dbReference>
<keyword evidence="17 24" id="KW-0472">Membrane</keyword>
<evidence type="ECO:0000256" key="16">
    <source>
        <dbReference type="ARBA" id="ARBA00023098"/>
    </source>
</evidence>
<feature type="binding site" evidence="23">
    <location>
        <position position="43"/>
    </location>
    <ligand>
        <name>a divalent metal cation</name>
        <dbReference type="ChEBI" id="CHEBI:60240"/>
    </ligand>
</feature>
<gene>
    <name evidence="25" type="ORF">CA267_012165</name>
</gene>
<dbReference type="KEGG" id="apel:CA267_012165"/>
<keyword evidence="10 23" id="KW-0479">Metal-binding</keyword>
<reference evidence="25 26" key="2">
    <citation type="submission" date="2020-04" db="EMBL/GenBank/DDBJ databases">
        <title>Complete genome sequence of Alteromonas pelagimontana 5.12T.</title>
        <authorList>
            <person name="Sinha R.K."/>
            <person name="Krishnan K.P."/>
            <person name="Kurian J.P."/>
        </authorList>
    </citation>
    <scope>NUCLEOTIDE SEQUENCE [LARGE SCALE GENOMIC DNA]</scope>
    <source>
        <strain evidence="25 26">5.12</strain>
    </source>
</reference>
<evidence type="ECO:0000256" key="10">
    <source>
        <dbReference type="ARBA" id="ARBA00022723"/>
    </source>
</evidence>
<evidence type="ECO:0000256" key="24">
    <source>
        <dbReference type="RuleBase" id="RU363065"/>
    </source>
</evidence>
<dbReference type="InterPro" id="IPR000829">
    <property type="entry name" value="DAGK"/>
</dbReference>
<evidence type="ECO:0000256" key="21">
    <source>
        <dbReference type="PIRSR" id="PIRSR600829-2"/>
    </source>
</evidence>
<name>A0A6M4MEF0_9ALTE</name>
<evidence type="ECO:0000256" key="11">
    <source>
        <dbReference type="ARBA" id="ARBA00022741"/>
    </source>
</evidence>
<keyword evidence="7 24" id="KW-0997">Cell inner membrane</keyword>
<evidence type="ECO:0000256" key="15">
    <source>
        <dbReference type="ARBA" id="ARBA00022989"/>
    </source>
</evidence>
<evidence type="ECO:0000256" key="13">
    <source>
        <dbReference type="ARBA" id="ARBA00022840"/>
    </source>
</evidence>
<feature type="binding site" evidence="22">
    <location>
        <position position="91"/>
    </location>
    <ligand>
        <name>ATP</name>
        <dbReference type="ChEBI" id="CHEBI:30616"/>
    </ligand>
</feature>
<dbReference type="Gene3D" id="1.10.287.3610">
    <property type="match status" value="1"/>
</dbReference>
<dbReference type="GO" id="GO:0005886">
    <property type="term" value="C:plasma membrane"/>
    <property type="evidence" value="ECO:0007669"/>
    <property type="project" value="UniProtKB-SubCell"/>
</dbReference>
<feature type="binding site" evidence="22">
    <location>
        <position position="24"/>
    </location>
    <ligand>
        <name>ATP</name>
        <dbReference type="ChEBI" id="CHEBI:30616"/>
    </ligand>
</feature>
<comment type="similarity">
    <text evidence="2 24">Belongs to the bacterial diacylglycerol kinase family.</text>
</comment>